<sequence>MTTELRSIIPVLPSADIARDINWYAAHTGFTHRYSDGMYAVLQRDGLVLHLQWHADTPGDPLLGGSVIRVWVKNIRPLFDEFVQRGTVAADDFRASTPWGTNEFGFFDPNKNAVFLFEDCG</sequence>
<dbReference type="RefSeq" id="WP_131450457.1">
    <property type="nucleotide sequence ID" value="NZ_SJZI01000050.1"/>
</dbReference>
<dbReference type="Gene3D" id="3.10.180.10">
    <property type="entry name" value="2,3-Dihydroxybiphenyl 1,2-Dioxygenase, domain 1"/>
    <property type="match status" value="1"/>
</dbReference>
<dbReference type="EMBL" id="SJZI01000050">
    <property type="protein sequence ID" value="TCJ12701.1"/>
    <property type="molecule type" value="Genomic_DNA"/>
</dbReference>
<dbReference type="InterPro" id="IPR029068">
    <property type="entry name" value="Glyas_Bleomycin-R_OHBP_Dase"/>
</dbReference>
<protein>
    <submittedName>
        <fullName evidence="1">Glyoxalase/bleomycin resistance/extradiol dioxygenase family protein</fullName>
    </submittedName>
</protein>
<accession>A0A4R1B454</accession>
<name>A0A4R1B454_9BACT</name>
<dbReference type="AlphaFoldDB" id="A0A4R1B454"/>
<comment type="caution">
    <text evidence="1">The sequence shown here is derived from an EMBL/GenBank/DDBJ whole genome shotgun (WGS) entry which is preliminary data.</text>
</comment>
<gene>
    <name evidence="1" type="ORF">EPD60_15460</name>
</gene>
<reference evidence="1 2" key="1">
    <citation type="submission" date="2019-03" db="EMBL/GenBank/DDBJ databases">
        <authorList>
            <person name="Kim M.K.M."/>
        </authorList>
    </citation>
    <scope>NUCLEOTIDE SEQUENCE [LARGE SCALE GENOMIC DNA]</scope>
    <source>
        <strain evidence="1 2">17J68-12</strain>
    </source>
</reference>
<evidence type="ECO:0000313" key="1">
    <source>
        <dbReference type="EMBL" id="TCJ12701.1"/>
    </source>
</evidence>
<dbReference type="OrthoDB" id="66829at2"/>
<evidence type="ECO:0000313" key="2">
    <source>
        <dbReference type="Proteomes" id="UP000295334"/>
    </source>
</evidence>
<keyword evidence="1" id="KW-0223">Dioxygenase</keyword>
<keyword evidence="2" id="KW-1185">Reference proteome</keyword>
<dbReference type="SUPFAM" id="SSF54593">
    <property type="entry name" value="Glyoxalase/Bleomycin resistance protein/Dihydroxybiphenyl dioxygenase"/>
    <property type="match status" value="1"/>
</dbReference>
<proteinExistence type="predicted"/>
<keyword evidence="1" id="KW-0560">Oxidoreductase</keyword>
<dbReference type="GO" id="GO:0051213">
    <property type="term" value="F:dioxygenase activity"/>
    <property type="evidence" value="ECO:0007669"/>
    <property type="project" value="UniProtKB-KW"/>
</dbReference>
<dbReference type="Proteomes" id="UP000295334">
    <property type="component" value="Unassembled WGS sequence"/>
</dbReference>
<organism evidence="1 2">
    <name type="scientific">Flaviaesturariibacter flavus</name>
    <dbReference type="NCBI Taxonomy" id="2502780"/>
    <lineage>
        <taxon>Bacteria</taxon>
        <taxon>Pseudomonadati</taxon>
        <taxon>Bacteroidota</taxon>
        <taxon>Chitinophagia</taxon>
        <taxon>Chitinophagales</taxon>
        <taxon>Chitinophagaceae</taxon>
        <taxon>Flaviaestuariibacter</taxon>
    </lineage>
</organism>